<evidence type="ECO:0000259" key="4">
    <source>
        <dbReference type="SMART" id="SM00278"/>
    </source>
</evidence>
<name>A0A2P6U0I6_CHLSO</name>
<feature type="compositionally biased region" description="Low complexity" evidence="3">
    <location>
        <begin position="106"/>
        <end position="131"/>
    </location>
</feature>
<gene>
    <name evidence="6" type="ORF">C2E21_1562</name>
</gene>
<feature type="domain" description="Helix-hairpin-helix DNA-binding motif class 1" evidence="4">
    <location>
        <begin position="584"/>
        <end position="603"/>
    </location>
</feature>
<feature type="domain" description="AAA+ ATPase" evidence="5">
    <location>
        <begin position="718"/>
        <end position="889"/>
    </location>
</feature>
<dbReference type="Gene3D" id="1.10.10.2220">
    <property type="match status" value="1"/>
</dbReference>
<dbReference type="GO" id="GO:0006281">
    <property type="term" value="P:DNA repair"/>
    <property type="evidence" value="ECO:0007669"/>
    <property type="project" value="InterPro"/>
</dbReference>
<dbReference type="InterPro" id="IPR003583">
    <property type="entry name" value="Hlx-hairpin-Hlx_DNA-bd_motif"/>
</dbReference>
<dbReference type="GO" id="GO:0005524">
    <property type="term" value="F:ATP binding"/>
    <property type="evidence" value="ECO:0007669"/>
    <property type="project" value="UniProtKB-KW"/>
</dbReference>
<proteinExistence type="predicted"/>
<feature type="compositionally biased region" description="Low complexity" evidence="3">
    <location>
        <begin position="1368"/>
        <end position="1392"/>
    </location>
</feature>
<feature type="region of interest" description="Disordered" evidence="3">
    <location>
        <begin position="1361"/>
        <end position="1392"/>
    </location>
</feature>
<dbReference type="GO" id="GO:0003678">
    <property type="term" value="F:DNA helicase activity"/>
    <property type="evidence" value="ECO:0007669"/>
    <property type="project" value="UniProtKB-ARBA"/>
</dbReference>
<dbReference type="Gene3D" id="3.40.50.300">
    <property type="entry name" value="P-loop containing nucleotide triphosphate hydrolases"/>
    <property type="match status" value="2"/>
</dbReference>
<evidence type="ECO:0000313" key="7">
    <source>
        <dbReference type="Proteomes" id="UP000239899"/>
    </source>
</evidence>
<keyword evidence="2" id="KW-0067">ATP-binding</keyword>
<dbReference type="Pfam" id="PF23139">
    <property type="entry name" value="OB_YrrC"/>
    <property type="match status" value="1"/>
</dbReference>
<dbReference type="Proteomes" id="UP000239899">
    <property type="component" value="Unassembled WGS sequence"/>
</dbReference>
<evidence type="ECO:0000259" key="5">
    <source>
        <dbReference type="SMART" id="SM00382"/>
    </source>
</evidence>
<feature type="region of interest" description="Disordered" evidence="3">
    <location>
        <begin position="201"/>
        <end position="226"/>
    </location>
</feature>
<keyword evidence="1" id="KW-0547">Nucleotide-binding</keyword>
<accession>A0A2P6U0I6</accession>
<feature type="domain" description="Helix-hairpin-helix DNA-binding motif class 1" evidence="4">
    <location>
        <begin position="277"/>
        <end position="302"/>
    </location>
</feature>
<dbReference type="STRING" id="3076.A0A2P6U0I6"/>
<feature type="region of interest" description="Disordered" evidence="3">
    <location>
        <begin position="101"/>
        <end position="131"/>
    </location>
</feature>
<dbReference type="Pfam" id="PF14490">
    <property type="entry name" value="HHH_RecD2"/>
    <property type="match status" value="1"/>
</dbReference>
<comment type="caution">
    <text evidence="6">The sequence shown here is derived from an EMBL/GenBank/DDBJ whole genome shotgun (WGS) entry which is preliminary data.</text>
</comment>
<dbReference type="SUPFAM" id="SSF52540">
    <property type="entry name" value="P-loop containing nucleoside triphosphate hydrolases"/>
    <property type="match status" value="2"/>
</dbReference>
<dbReference type="InterPro" id="IPR029493">
    <property type="entry name" value="RecD2-like_HHH"/>
</dbReference>
<evidence type="ECO:0000256" key="2">
    <source>
        <dbReference type="ARBA" id="ARBA00022840"/>
    </source>
</evidence>
<feature type="compositionally biased region" description="Low complexity" evidence="3">
    <location>
        <begin position="1263"/>
        <end position="1280"/>
    </location>
</feature>
<dbReference type="Pfam" id="PF13604">
    <property type="entry name" value="AAA_30"/>
    <property type="match status" value="1"/>
</dbReference>
<dbReference type="Pfam" id="PF18335">
    <property type="entry name" value="SH3_13"/>
    <property type="match status" value="1"/>
</dbReference>
<keyword evidence="7" id="KW-1185">Reference proteome</keyword>
<evidence type="ECO:0000256" key="3">
    <source>
        <dbReference type="SAM" id="MobiDB-lite"/>
    </source>
</evidence>
<evidence type="ECO:0000313" key="6">
    <source>
        <dbReference type="EMBL" id="PRW59827.1"/>
    </source>
</evidence>
<reference evidence="6 7" key="1">
    <citation type="journal article" date="2018" name="Plant J.">
        <title>Genome sequences of Chlorella sorokiniana UTEX 1602 and Micractinium conductrix SAG 241.80: implications to maltose excretion by a green alga.</title>
        <authorList>
            <person name="Arriola M.B."/>
            <person name="Velmurugan N."/>
            <person name="Zhang Y."/>
            <person name="Plunkett M.H."/>
            <person name="Hondzo H."/>
            <person name="Barney B.M."/>
        </authorList>
    </citation>
    <scope>NUCLEOTIDE SEQUENCE [LARGE SCALE GENOMIC DNA]</scope>
    <source>
        <strain evidence="7">UTEX 1602</strain>
    </source>
</reference>
<dbReference type="PANTHER" id="PTHR43788">
    <property type="entry name" value="DNA2/NAM7 HELICASE FAMILY MEMBER"/>
    <property type="match status" value="1"/>
</dbReference>
<dbReference type="CDD" id="cd18809">
    <property type="entry name" value="SF1_C_RecD"/>
    <property type="match status" value="1"/>
</dbReference>
<dbReference type="Pfam" id="PF14520">
    <property type="entry name" value="HHH_5"/>
    <property type="match status" value="2"/>
</dbReference>
<evidence type="ECO:0000256" key="1">
    <source>
        <dbReference type="ARBA" id="ARBA00022741"/>
    </source>
</evidence>
<protein>
    <submittedName>
        <fullName evidence="6">Exodeoxyribonuclease V subunit alpha</fullName>
    </submittedName>
</protein>
<dbReference type="PANTHER" id="PTHR43788:SF6">
    <property type="entry name" value="DNA HELICASE B"/>
    <property type="match status" value="1"/>
</dbReference>
<sequence length="1431" mass="147726">MTLSSGAIGAAAAQQQGVHQSAAAAAAAAARSGSSAAACAQPQAVPQQLRVASLPSADRKRSLLQRAVAAAAGSTSPGGTAAAAAVQAGVPQVVPFPATGLPSSPPSVSSLPAAAEATAAPDQVQPAAEAAAAAPSSPFAVAAGSVSVEGTVQRITFRADDTGYTVLRLQLPPSSLTSSSDGSASEVEDYLAAATASAAAAGPAARGKRGKPKEPAQDKPKGKGKDKDKRIIIVVGNLPQIAVGQTLRLRGRWVEHRQYGLQLQATDLEELPASNNEELAAYLGGGAIPGVGPVYARRMVETWGVKTESKLNSKDAVRWLTQCSGITAKKAAAIKEAWDATKGTRDGVMFLREQSLPLPLAQRVAERHGPQTVARIQQDPYVALAGFGLPFSKVDQLAAKVGADPHLVSRAAMAIQQALGAAAADEGHTFLPWHRLEKDCGRLLRDAGLQHGNPWQHTSALHLVAQHMHCSGALVAEPAPPAASAKAGTAAPTAAEGQAVEAAAGGEAAAHEAAAEAHEAAAAAAIEAPTAVRVHPSFEGIAELRRYLRERLKGVPAATVDALLDTHGEQAPAVLDLDLPQAVEELRKCPRVGPKTAEKMKLAWEAAHGNLALAAAAEAARSAAASPLATAPGLTMGQLLESPPAVGFPWGHATRCYSTHLHAAEEVVAQRSLQRAAAYKPPSTRLFNKIRKWLEANQSATEVKLNDGQERAIEVASDAPLMVLTGGPGCGKTTAVQTIVKLWCAQKKMVRIAAPTGRAAQRMGEIQGIEPCTIHRLLGYQPRRANGSGEPGMDVDAAAEEARLGTQGAFNYNRTNPLPADAVLIDEASMLSLPLAAALMDALKPKCQLVLVGDVDQLPPVGPGSVLQSLIASQLVPVVDLREIFRQAAQSAIITSALAVRRGEVPLLQPVDPTPSAVDAATSDALLVAAGPQERLTEAVKSTVNAMRSAHGYTSGEEGTDLQVISPMRKGPAGTTTLNPMLQALLNPPRPGKAELLRHASAAHAVATATVTSSSDDSGSGSSSSSSSGGPISTAAHQEAKVFRVGDRVIQQVNNYDKDVFNGDQGTVVSCKPADRQLVVRFPHLDKGGASGMRTYQGVELSQLELAYAITVHKAQGGEAAHVVLALSREHGRMLTRRLLYTGLTRAKQQLVVVSAGGEAGADPLAHAVRRQDSESRLTSLQSRLEAGRVEAELPELPLQSFSNEDQMLQQAAIWQQQAAERAAAQRVAAAATRRAATAQVEQVQRGWAAAQGGGENGAVAHSDSSSGCGSAASSSSSLSPADAALQGEVAAELQQLGMQANEARNLVHWVWHNWPASFDAVQQQQAVAWLQPRLNLQHAEGELAQLAPHLLGAVGQLEGGAAGSAGGSTSSSSADSGGDGEASGSSGSDASAHAVQVLSQLVRTVVQAAPLELAPSATEQQQEVEQAASG</sequence>
<dbReference type="SMART" id="SM00278">
    <property type="entry name" value="HhH1"/>
    <property type="match status" value="3"/>
</dbReference>
<dbReference type="InterPro" id="IPR041451">
    <property type="entry name" value="RecD2_SH13"/>
</dbReference>
<dbReference type="EMBL" id="LHPG02000003">
    <property type="protein sequence ID" value="PRW59827.1"/>
    <property type="molecule type" value="Genomic_DNA"/>
</dbReference>
<dbReference type="SMART" id="SM00382">
    <property type="entry name" value="AAA"/>
    <property type="match status" value="1"/>
</dbReference>
<feature type="region of interest" description="Disordered" evidence="3">
    <location>
        <begin position="1008"/>
        <end position="1035"/>
    </location>
</feature>
<dbReference type="GO" id="GO:0003677">
    <property type="term" value="F:DNA binding"/>
    <property type="evidence" value="ECO:0007669"/>
    <property type="project" value="InterPro"/>
</dbReference>
<dbReference type="InterPro" id="IPR027417">
    <property type="entry name" value="P-loop_NTPase"/>
</dbReference>
<dbReference type="InterPro" id="IPR003593">
    <property type="entry name" value="AAA+_ATPase"/>
</dbReference>
<dbReference type="Gene3D" id="2.30.30.940">
    <property type="match status" value="1"/>
</dbReference>
<dbReference type="InterPro" id="IPR027785">
    <property type="entry name" value="UvrD-like_helicase_C"/>
</dbReference>
<dbReference type="CDD" id="cd17933">
    <property type="entry name" value="DEXSc_RecD-like"/>
    <property type="match status" value="1"/>
</dbReference>
<organism evidence="6 7">
    <name type="scientific">Chlorella sorokiniana</name>
    <name type="common">Freshwater green alga</name>
    <dbReference type="NCBI Taxonomy" id="3076"/>
    <lineage>
        <taxon>Eukaryota</taxon>
        <taxon>Viridiplantae</taxon>
        <taxon>Chlorophyta</taxon>
        <taxon>core chlorophytes</taxon>
        <taxon>Trebouxiophyceae</taxon>
        <taxon>Chlorellales</taxon>
        <taxon>Chlorellaceae</taxon>
        <taxon>Chlorella clade</taxon>
        <taxon>Chlorella</taxon>
    </lineage>
</organism>
<feature type="compositionally biased region" description="Basic and acidic residues" evidence="3">
    <location>
        <begin position="212"/>
        <end position="226"/>
    </location>
</feature>
<feature type="domain" description="Helix-hairpin-helix DNA-binding motif class 1" evidence="4">
    <location>
        <begin position="318"/>
        <end position="337"/>
    </location>
</feature>
<dbReference type="Pfam" id="PF13538">
    <property type="entry name" value="UvrD_C_2"/>
    <property type="match status" value="1"/>
</dbReference>
<feature type="region of interest" description="Disordered" evidence="3">
    <location>
        <begin position="1248"/>
        <end position="1280"/>
    </location>
</feature>
<dbReference type="InterPro" id="IPR050534">
    <property type="entry name" value="Coronavir_polyprotein_1ab"/>
</dbReference>
<feature type="region of interest" description="Disordered" evidence="3">
    <location>
        <begin position="951"/>
        <end position="976"/>
    </location>
</feature>
<dbReference type="InterPro" id="IPR055446">
    <property type="entry name" value="RecD2_N_OB"/>
</dbReference>
<dbReference type="OrthoDB" id="6513042at2759"/>